<evidence type="ECO:0000313" key="2">
    <source>
        <dbReference type="EMBL" id="KAK9972744.1"/>
    </source>
</evidence>
<protein>
    <submittedName>
        <fullName evidence="2">Uncharacterized protein</fullName>
    </submittedName>
</protein>
<evidence type="ECO:0000256" key="1">
    <source>
        <dbReference type="SAM" id="MobiDB-lite"/>
    </source>
</evidence>
<feature type="compositionally biased region" description="Basic and acidic residues" evidence="1">
    <location>
        <begin position="250"/>
        <end position="260"/>
    </location>
</feature>
<dbReference type="AlphaFoldDB" id="A0AAW2AGN7"/>
<comment type="caution">
    <text evidence="2">The sequence shown here is derived from an EMBL/GenBank/DDBJ whole genome shotgun (WGS) entry which is preliminary data.</text>
</comment>
<dbReference type="Proteomes" id="UP001479290">
    <property type="component" value="Unassembled WGS sequence"/>
</dbReference>
<dbReference type="EMBL" id="JAWDJR010000007">
    <property type="protein sequence ID" value="KAK9972744.1"/>
    <property type="molecule type" value="Genomic_DNA"/>
</dbReference>
<evidence type="ECO:0000313" key="3">
    <source>
        <dbReference type="Proteomes" id="UP001479290"/>
    </source>
</evidence>
<keyword evidence="3" id="KW-1185">Reference proteome</keyword>
<reference evidence="2 3" key="1">
    <citation type="submission" date="2024-05" db="EMBL/GenBank/DDBJ databases">
        <title>A high-quality chromosomal-level genome assembly of Topmouth culter (Culter alburnus).</title>
        <authorList>
            <person name="Zhao H."/>
        </authorList>
    </citation>
    <scope>NUCLEOTIDE SEQUENCE [LARGE SCALE GENOMIC DNA]</scope>
    <source>
        <strain evidence="2">CATC2023</strain>
        <tissue evidence="2">Muscle</tissue>
    </source>
</reference>
<accession>A0AAW2AGN7</accession>
<proteinExistence type="predicted"/>
<name>A0AAW2AGN7_CULAL</name>
<feature type="region of interest" description="Disordered" evidence="1">
    <location>
        <begin position="193"/>
        <end position="260"/>
    </location>
</feature>
<organism evidence="2 3">
    <name type="scientific">Culter alburnus</name>
    <name type="common">Topmouth culter</name>
    <dbReference type="NCBI Taxonomy" id="194366"/>
    <lineage>
        <taxon>Eukaryota</taxon>
        <taxon>Metazoa</taxon>
        <taxon>Chordata</taxon>
        <taxon>Craniata</taxon>
        <taxon>Vertebrata</taxon>
        <taxon>Euteleostomi</taxon>
        <taxon>Actinopterygii</taxon>
        <taxon>Neopterygii</taxon>
        <taxon>Teleostei</taxon>
        <taxon>Ostariophysi</taxon>
        <taxon>Cypriniformes</taxon>
        <taxon>Xenocyprididae</taxon>
        <taxon>Xenocypridinae</taxon>
        <taxon>Culter</taxon>
    </lineage>
</organism>
<sequence length="277" mass="30480">WLIFGNAKNWLHTGVDILKDHYGEALQEARAELLEASRDRWDEAWQVAIRWARRNLKTIREATIERATAVVRRIMTREGPSSEDTALVNPRPVVAPSPPTEVRVVRLSLGPPSVQRKGAKVRVVQGEGAQDRGASPWSLEESPEGQTIRRRTPGRQVTSRPVEGQTEPQAGEASFPWSQGSEGDMFLLEEGERVEQAGSSSAALLGNPPIGPVQQPPRASAGQASSSAAKEPVGLQRVTQSLHTRHKHGGDKYKNWDLRPTRPILILGSSNFSAEYQ</sequence>
<feature type="region of interest" description="Disordered" evidence="1">
    <location>
        <begin position="116"/>
        <end position="181"/>
    </location>
</feature>
<feature type="non-terminal residue" evidence="2">
    <location>
        <position position="1"/>
    </location>
</feature>
<gene>
    <name evidence="2" type="ORF">ABG768_026031</name>
</gene>
<feature type="compositionally biased region" description="Low complexity" evidence="1">
    <location>
        <begin position="219"/>
        <end position="229"/>
    </location>
</feature>